<accession>A0A094PKI6</accession>
<dbReference type="SUPFAM" id="SSF56317">
    <property type="entry name" value="Carbon-nitrogen hydrolase"/>
    <property type="match status" value="1"/>
</dbReference>
<dbReference type="PROSITE" id="PS01227">
    <property type="entry name" value="UPF0012"/>
    <property type="match status" value="1"/>
</dbReference>
<dbReference type="Gene3D" id="3.60.110.10">
    <property type="entry name" value="Carbon-nitrogen hydrolase"/>
    <property type="match status" value="1"/>
</dbReference>
<name>A0A094PKI6_9ZZZZ</name>
<dbReference type="Pfam" id="PF00795">
    <property type="entry name" value="CN_hydrolase"/>
    <property type="match status" value="1"/>
</dbReference>
<evidence type="ECO:0000259" key="1">
    <source>
        <dbReference type="PROSITE" id="PS50263"/>
    </source>
</evidence>
<protein>
    <recommendedName>
        <fullName evidence="1">CN hydrolase domain-containing protein</fullName>
    </recommendedName>
</protein>
<dbReference type="CDD" id="cd07583">
    <property type="entry name" value="nitrilase_5"/>
    <property type="match status" value="1"/>
</dbReference>
<dbReference type="InterPro" id="IPR003010">
    <property type="entry name" value="C-N_Hydrolase"/>
</dbReference>
<feature type="domain" description="CN hydrolase" evidence="1">
    <location>
        <begin position="2"/>
        <end position="242"/>
    </location>
</feature>
<dbReference type="PROSITE" id="PS50263">
    <property type="entry name" value="CN_HYDROLASE"/>
    <property type="match status" value="1"/>
</dbReference>
<evidence type="ECO:0000313" key="2">
    <source>
        <dbReference type="EMBL" id="KGA12205.1"/>
    </source>
</evidence>
<gene>
    <name evidence="2" type="ORF">GM51_21765</name>
</gene>
<dbReference type="PANTHER" id="PTHR23088">
    <property type="entry name" value="NITRILASE-RELATED"/>
    <property type="match status" value="1"/>
</dbReference>
<proteinExistence type="predicted"/>
<dbReference type="InterPro" id="IPR036526">
    <property type="entry name" value="C-N_Hydrolase_sf"/>
</dbReference>
<dbReference type="EMBL" id="JNSL01000221">
    <property type="protein sequence ID" value="KGA12205.1"/>
    <property type="molecule type" value="Genomic_DNA"/>
</dbReference>
<dbReference type="PANTHER" id="PTHR23088:SF27">
    <property type="entry name" value="DEAMINATED GLUTATHIONE AMIDASE"/>
    <property type="match status" value="1"/>
</dbReference>
<reference evidence="2" key="1">
    <citation type="submission" date="2014-06" db="EMBL/GenBank/DDBJ databases">
        <title>Key roles for freshwater Actinobacteria revealed by deep metagenomic sequencing.</title>
        <authorList>
            <person name="Ghai R."/>
            <person name="Mizuno C.M."/>
            <person name="Picazo A."/>
            <person name="Camacho A."/>
            <person name="Rodriguez-Valera F."/>
        </authorList>
    </citation>
    <scope>NUCLEOTIDE SEQUENCE</scope>
</reference>
<organism evidence="2">
    <name type="scientific">freshwater metagenome</name>
    <dbReference type="NCBI Taxonomy" id="449393"/>
    <lineage>
        <taxon>unclassified sequences</taxon>
        <taxon>metagenomes</taxon>
        <taxon>ecological metagenomes</taxon>
    </lineage>
</organism>
<dbReference type="InterPro" id="IPR001110">
    <property type="entry name" value="UPF0012_CS"/>
</dbReference>
<sequence length="261" mass="28876">MSKVALLQVDVSDSETPEARVPRVLDLVDQQKGKCDLVVLPELWIIGAFNSGALEDYAQPRDGELVTALQTRSKAGNFWLHGGSFVERLADGGMANTAVLINPAGEIVKFYRKIHLYGFDHGEAVLLNRGTEIVTQEQTPIGHAGLAICYDLRFPELFRGMNDQGVETILITSGWPTPRINHWRVLNQARAIENQAWVIACNEVGPNGDIMLGGHSMVISPRGEIVAEAGTSEEVLYADIDLSQVAEFRNEHPFQKDRFIR</sequence>
<comment type="caution">
    <text evidence="2">The sequence shown here is derived from an EMBL/GenBank/DDBJ whole genome shotgun (WGS) entry which is preliminary data.</text>
</comment>
<dbReference type="AlphaFoldDB" id="A0A094PKI6"/>